<keyword evidence="4" id="KW-1185">Reference proteome</keyword>
<feature type="compositionally biased region" description="Low complexity" evidence="1">
    <location>
        <begin position="74"/>
        <end position="88"/>
    </location>
</feature>
<evidence type="ECO:0000256" key="1">
    <source>
        <dbReference type="SAM" id="MobiDB-lite"/>
    </source>
</evidence>
<dbReference type="Proteomes" id="UP000298663">
    <property type="component" value="Unassembled WGS sequence"/>
</dbReference>
<protein>
    <submittedName>
        <fullName evidence="3">Uncharacterized protein</fullName>
    </submittedName>
</protein>
<comment type="caution">
    <text evidence="3">The sequence shown here is derived from an EMBL/GenBank/DDBJ whole genome shotgun (WGS) entry which is preliminary data.</text>
</comment>
<evidence type="ECO:0000313" key="4">
    <source>
        <dbReference type="Proteomes" id="UP000298663"/>
    </source>
</evidence>
<sequence>MSPGILSSVIVQQLLWIFDCGFFSVATILINSSLRRKIFQFLKISNKSSTSVFVTRAQAAVHPSRTAVSQQSQSMTRTPSTRNSTSTVSTRLTVSTTVTVL</sequence>
<organism evidence="3 4">
    <name type="scientific">Steinernema carpocapsae</name>
    <name type="common">Entomopathogenic nematode</name>
    <dbReference type="NCBI Taxonomy" id="34508"/>
    <lineage>
        <taxon>Eukaryota</taxon>
        <taxon>Metazoa</taxon>
        <taxon>Ecdysozoa</taxon>
        <taxon>Nematoda</taxon>
        <taxon>Chromadorea</taxon>
        <taxon>Rhabditida</taxon>
        <taxon>Tylenchina</taxon>
        <taxon>Panagrolaimomorpha</taxon>
        <taxon>Strongyloidoidea</taxon>
        <taxon>Steinernematidae</taxon>
        <taxon>Steinernema</taxon>
    </lineage>
</organism>
<evidence type="ECO:0000313" key="3">
    <source>
        <dbReference type="EMBL" id="TKR57880.1"/>
    </source>
</evidence>
<keyword evidence="2" id="KW-0472">Membrane</keyword>
<dbReference type="EMBL" id="AZBU02000014">
    <property type="protein sequence ID" value="TKR57880.1"/>
    <property type="molecule type" value="Genomic_DNA"/>
</dbReference>
<reference evidence="3 4" key="1">
    <citation type="journal article" date="2015" name="Genome Biol.">
        <title>Comparative genomics of Steinernema reveals deeply conserved gene regulatory networks.</title>
        <authorList>
            <person name="Dillman A.R."/>
            <person name="Macchietto M."/>
            <person name="Porter C.F."/>
            <person name="Rogers A."/>
            <person name="Williams B."/>
            <person name="Antoshechkin I."/>
            <person name="Lee M.M."/>
            <person name="Goodwin Z."/>
            <person name="Lu X."/>
            <person name="Lewis E.E."/>
            <person name="Goodrich-Blair H."/>
            <person name="Stock S.P."/>
            <person name="Adams B.J."/>
            <person name="Sternberg P.W."/>
            <person name="Mortazavi A."/>
        </authorList>
    </citation>
    <scope>NUCLEOTIDE SEQUENCE [LARGE SCALE GENOMIC DNA]</scope>
    <source>
        <strain evidence="3 4">ALL</strain>
    </source>
</reference>
<proteinExistence type="predicted"/>
<keyword evidence="2" id="KW-0812">Transmembrane</keyword>
<accession>A0A4U5LPP5</accession>
<feature type="transmembrane region" description="Helical" evidence="2">
    <location>
        <begin position="14"/>
        <end position="34"/>
    </location>
</feature>
<evidence type="ECO:0000256" key="2">
    <source>
        <dbReference type="SAM" id="Phobius"/>
    </source>
</evidence>
<keyword evidence="2" id="KW-1133">Transmembrane helix</keyword>
<gene>
    <name evidence="3" type="ORF">L596_030524</name>
</gene>
<dbReference type="AlphaFoldDB" id="A0A4U5LPP5"/>
<reference evidence="3 4" key="2">
    <citation type="journal article" date="2019" name="G3 (Bethesda)">
        <title>Hybrid Assembly of the Genome of the Entomopathogenic Nematode Steinernema carpocapsae Identifies the X-Chromosome.</title>
        <authorList>
            <person name="Serra L."/>
            <person name="Macchietto M."/>
            <person name="Macias-Munoz A."/>
            <person name="McGill C.J."/>
            <person name="Rodriguez I.M."/>
            <person name="Rodriguez B."/>
            <person name="Murad R."/>
            <person name="Mortazavi A."/>
        </authorList>
    </citation>
    <scope>NUCLEOTIDE SEQUENCE [LARGE SCALE GENOMIC DNA]</scope>
    <source>
        <strain evidence="3 4">ALL</strain>
    </source>
</reference>
<name>A0A4U5LPP5_STECR</name>
<feature type="region of interest" description="Disordered" evidence="1">
    <location>
        <begin position="65"/>
        <end position="88"/>
    </location>
</feature>